<evidence type="ECO:0000313" key="3">
    <source>
        <dbReference type="Proteomes" id="UP001552299"/>
    </source>
</evidence>
<protein>
    <submittedName>
        <fullName evidence="2">Uncharacterized protein</fullName>
    </submittedName>
</protein>
<evidence type="ECO:0000256" key="1">
    <source>
        <dbReference type="SAM" id="MobiDB-lite"/>
    </source>
</evidence>
<dbReference type="EMBL" id="JANQDX010000014">
    <property type="protein sequence ID" value="KAL0912727.1"/>
    <property type="molecule type" value="Genomic_DNA"/>
</dbReference>
<keyword evidence="3" id="KW-1185">Reference proteome</keyword>
<feature type="region of interest" description="Disordered" evidence="1">
    <location>
        <begin position="14"/>
        <end position="86"/>
    </location>
</feature>
<sequence>MDEMMRKMLEVQTKTTLSEARGPIGDQGCGENPNPIRRRKDQEVEILERDERMPPRVHIPREKSSRESGERREGVQHERMGAKFEMRMDDYMGAEFERE</sequence>
<dbReference type="AlphaFoldDB" id="A0ABD0UQP8"/>
<organism evidence="2 3">
    <name type="scientific">Dendrobium thyrsiflorum</name>
    <name type="common">Pinecone-like raceme dendrobium</name>
    <name type="synonym">Orchid</name>
    <dbReference type="NCBI Taxonomy" id="117978"/>
    <lineage>
        <taxon>Eukaryota</taxon>
        <taxon>Viridiplantae</taxon>
        <taxon>Streptophyta</taxon>
        <taxon>Embryophyta</taxon>
        <taxon>Tracheophyta</taxon>
        <taxon>Spermatophyta</taxon>
        <taxon>Magnoliopsida</taxon>
        <taxon>Liliopsida</taxon>
        <taxon>Asparagales</taxon>
        <taxon>Orchidaceae</taxon>
        <taxon>Epidendroideae</taxon>
        <taxon>Malaxideae</taxon>
        <taxon>Dendrobiinae</taxon>
        <taxon>Dendrobium</taxon>
    </lineage>
</organism>
<gene>
    <name evidence="2" type="ORF">M5K25_018719</name>
</gene>
<reference evidence="2 3" key="1">
    <citation type="journal article" date="2024" name="Plant Biotechnol. J.">
        <title>Dendrobium thyrsiflorum genome and its molecular insights into genes involved in important horticultural traits.</title>
        <authorList>
            <person name="Chen B."/>
            <person name="Wang J.Y."/>
            <person name="Zheng P.J."/>
            <person name="Li K.L."/>
            <person name="Liang Y.M."/>
            <person name="Chen X.F."/>
            <person name="Zhang C."/>
            <person name="Zhao X."/>
            <person name="He X."/>
            <person name="Zhang G.Q."/>
            <person name="Liu Z.J."/>
            <person name="Xu Q."/>
        </authorList>
    </citation>
    <scope>NUCLEOTIDE SEQUENCE [LARGE SCALE GENOMIC DNA]</scope>
    <source>
        <strain evidence="2">GZMU011</strain>
    </source>
</reference>
<evidence type="ECO:0000313" key="2">
    <source>
        <dbReference type="EMBL" id="KAL0912727.1"/>
    </source>
</evidence>
<proteinExistence type="predicted"/>
<name>A0ABD0UQP8_DENTH</name>
<feature type="compositionally biased region" description="Basic and acidic residues" evidence="1">
    <location>
        <begin position="40"/>
        <end position="86"/>
    </location>
</feature>
<accession>A0ABD0UQP8</accession>
<comment type="caution">
    <text evidence="2">The sequence shown here is derived from an EMBL/GenBank/DDBJ whole genome shotgun (WGS) entry which is preliminary data.</text>
</comment>
<dbReference type="Proteomes" id="UP001552299">
    <property type="component" value="Unassembled WGS sequence"/>
</dbReference>